<feature type="region of interest" description="Disordered" evidence="1">
    <location>
        <begin position="24"/>
        <end position="49"/>
    </location>
</feature>
<evidence type="ECO:0000313" key="4">
    <source>
        <dbReference type="Proteomes" id="UP000192247"/>
    </source>
</evidence>
<name>A0A1V9XJQ1_9ACAR</name>
<dbReference type="EMBL" id="MNPL01009382">
    <property type="protein sequence ID" value="OQR73755.1"/>
    <property type="molecule type" value="Genomic_DNA"/>
</dbReference>
<gene>
    <name evidence="3" type="ORF">BIW11_03514</name>
</gene>
<dbReference type="InParanoid" id="A0A1V9XJQ1"/>
<reference evidence="3 4" key="1">
    <citation type="journal article" date="2017" name="Gigascience">
        <title>Draft genome of the honey bee ectoparasitic mite, Tropilaelaps mercedesae, is shaped by the parasitic life history.</title>
        <authorList>
            <person name="Dong X."/>
            <person name="Armstrong S.D."/>
            <person name="Xia D."/>
            <person name="Makepeace B.L."/>
            <person name="Darby A.C."/>
            <person name="Kadowaki T."/>
        </authorList>
    </citation>
    <scope>NUCLEOTIDE SEQUENCE [LARGE SCALE GENOMIC DNA]</scope>
    <source>
        <strain evidence="3">Wuxi-XJTLU</strain>
    </source>
</reference>
<evidence type="ECO:0000313" key="3">
    <source>
        <dbReference type="EMBL" id="OQR73755.1"/>
    </source>
</evidence>
<organism evidence="3 4">
    <name type="scientific">Tropilaelaps mercedesae</name>
    <dbReference type="NCBI Taxonomy" id="418985"/>
    <lineage>
        <taxon>Eukaryota</taxon>
        <taxon>Metazoa</taxon>
        <taxon>Ecdysozoa</taxon>
        <taxon>Arthropoda</taxon>
        <taxon>Chelicerata</taxon>
        <taxon>Arachnida</taxon>
        <taxon>Acari</taxon>
        <taxon>Parasitiformes</taxon>
        <taxon>Mesostigmata</taxon>
        <taxon>Gamasina</taxon>
        <taxon>Dermanyssoidea</taxon>
        <taxon>Laelapidae</taxon>
        <taxon>Tropilaelaps</taxon>
    </lineage>
</organism>
<evidence type="ECO:0000256" key="2">
    <source>
        <dbReference type="SAM" id="SignalP"/>
    </source>
</evidence>
<keyword evidence="4" id="KW-1185">Reference proteome</keyword>
<feature type="compositionally biased region" description="Polar residues" evidence="1">
    <location>
        <begin position="38"/>
        <end position="49"/>
    </location>
</feature>
<dbReference type="AlphaFoldDB" id="A0A1V9XJQ1"/>
<sequence>MPNTCTKMNKTKAAVLLSLMAVSNAGNQGGENGWSPHSIANRSPPSAVP</sequence>
<comment type="caution">
    <text evidence="3">The sequence shown here is derived from an EMBL/GenBank/DDBJ whole genome shotgun (WGS) entry which is preliminary data.</text>
</comment>
<dbReference type="Proteomes" id="UP000192247">
    <property type="component" value="Unassembled WGS sequence"/>
</dbReference>
<accession>A0A1V9XJQ1</accession>
<evidence type="ECO:0000256" key="1">
    <source>
        <dbReference type="SAM" id="MobiDB-lite"/>
    </source>
</evidence>
<feature type="signal peptide" evidence="2">
    <location>
        <begin position="1"/>
        <end position="25"/>
    </location>
</feature>
<proteinExistence type="predicted"/>
<protein>
    <submittedName>
        <fullName evidence="3">Uncharacterized protein</fullName>
    </submittedName>
</protein>
<feature type="chain" id="PRO_5012506439" evidence="2">
    <location>
        <begin position="26"/>
        <end position="49"/>
    </location>
</feature>
<keyword evidence="2" id="KW-0732">Signal</keyword>